<feature type="coiled-coil region" evidence="1">
    <location>
        <begin position="154"/>
        <end position="181"/>
    </location>
</feature>
<gene>
    <name evidence="3" type="ORF">Acy02nite_09780</name>
</gene>
<feature type="transmembrane region" description="Helical" evidence="2">
    <location>
        <begin position="59"/>
        <end position="79"/>
    </location>
</feature>
<keyword evidence="2" id="KW-1133">Transmembrane helix</keyword>
<sequence length="279" mass="30212">MSTDLYIGADAEKVVVAAQPVRTRTGRVRHRRTGSLIEAVPRLPSGRGREARLASVSRLALGLLLASAVLASIGLTWWLPAAVSAGVLVRSWRRQARAAQPAALAVPRDPQSRVLWTEPERDAFARALASSHRVRKTWPALGGMVDPRLADHSLTRALDELATLLARRQELRRVRAGLESTHDADIPADSPARLAADTQWERADELWQETGAAANRILRAVDAAARAGESFIREQQVAATARHAERALARVGGAPIAESGPELADRTRAVITAYRELGL</sequence>
<dbReference type="AlphaFoldDB" id="A0A919M249"/>
<evidence type="ECO:0000256" key="2">
    <source>
        <dbReference type="SAM" id="Phobius"/>
    </source>
</evidence>
<evidence type="ECO:0000256" key="1">
    <source>
        <dbReference type="SAM" id="Coils"/>
    </source>
</evidence>
<accession>A0A919M249</accession>
<keyword evidence="2" id="KW-0812">Transmembrane</keyword>
<dbReference type="Proteomes" id="UP000619479">
    <property type="component" value="Unassembled WGS sequence"/>
</dbReference>
<dbReference type="RefSeq" id="WP_203738562.1">
    <property type="nucleotide sequence ID" value="NZ_BAAAUC010000013.1"/>
</dbReference>
<reference evidence="3" key="1">
    <citation type="submission" date="2021-01" db="EMBL/GenBank/DDBJ databases">
        <title>Whole genome shotgun sequence of Actinoplanes cyaneus NBRC 14990.</title>
        <authorList>
            <person name="Komaki H."/>
            <person name="Tamura T."/>
        </authorList>
    </citation>
    <scope>NUCLEOTIDE SEQUENCE</scope>
    <source>
        <strain evidence="3">NBRC 14990</strain>
    </source>
</reference>
<evidence type="ECO:0000313" key="4">
    <source>
        <dbReference type="Proteomes" id="UP000619479"/>
    </source>
</evidence>
<keyword evidence="4" id="KW-1185">Reference proteome</keyword>
<organism evidence="3 4">
    <name type="scientific">Actinoplanes cyaneus</name>
    <dbReference type="NCBI Taxonomy" id="52696"/>
    <lineage>
        <taxon>Bacteria</taxon>
        <taxon>Bacillati</taxon>
        <taxon>Actinomycetota</taxon>
        <taxon>Actinomycetes</taxon>
        <taxon>Micromonosporales</taxon>
        <taxon>Micromonosporaceae</taxon>
        <taxon>Actinoplanes</taxon>
    </lineage>
</organism>
<keyword evidence="1" id="KW-0175">Coiled coil</keyword>
<evidence type="ECO:0000313" key="3">
    <source>
        <dbReference type="EMBL" id="GID63097.1"/>
    </source>
</evidence>
<proteinExistence type="predicted"/>
<dbReference type="EMBL" id="BOMH01000007">
    <property type="protein sequence ID" value="GID63097.1"/>
    <property type="molecule type" value="Genomic_DNA"/>
</dbReference>
<comment type="caution">
    <text evidence="3">The sequence shown here is derived from an EMBL/GenBank/DDBJ whole genome shotgun (WGS) entry which is preliminary data.</text>
</comment>
<protein>
    <submittedName>
        <fullName evidence="3">Uncharacterized protein</fullName>
    </submittedName>
</protein>
<name>A0A919M249_9ACTN</name>
<keyword evidence="2" id="KW-0472">Membrane</keyword>